<organism evidence="1">
    <name type="scientific">uncultured Caudovirales phage</name>
    <dbReference type="NCBI Taxonomy" id="2100421"/>
    <lineage>
        <taxon>Viruses</taxon>
        <taxon>Duplodnaviria</taxon>
        <taxon>Heunggongvirae</taxon>
        <taxon>Uroviricota</taxon>
        <taxon>Caudoviricetes</taxon>
        <taxon>Peduoviridae</taxon>
        <taxon>Maltschvirus</taxon>
        <taxon>Maltschvirus maltsch</taxon>
    </lineage>
</organism>
<evidence type="ECO:0008006" key="2">
    <source>
        <dbReference type="Google" id="ProtNLM"/>
    </source>
</evidence>
<evidence type="ECO:0000313" key="1">
    <source>
        <dbReference type="EMBL" id="CAB4185841.1"/>
    </source>
</evidence>
<name>A0A6J5QWS5_9CAUD</name>
<gene>
    <name evidence="1" type="ORF">UFOVP1130_142</name>
</gene>
<proteinExistence type="predicted"/>
<protein>
    <recommendedName>
        <fullName evidence="2">ParB/Sulfiredoxin</fullName>
    </recommendedName>
</protein>
<accession>A0A6J5QWS5</accession>
<dbReference type="EMBL" id="LR797078">
    <property type="protein sequence ID" value="CAB4185841.1"/>
    <property type="molecule type" value="Genomic_DNA"/>
</dbReference>
<sequence>MAAQEHLSGQLSMFIPARELMDYTAGDVENFTGDYMPLSQSPHVRSRKLAESKEYAGWDAKPKQKESLYDSIKQKGVSTAVELKLPRKNGLSPNIQIWDGNHRVVAAHDIDPNMEVPVRYS</sequence>
<reference evidence="1" key="1">
    <citation type="submission" date="2020-05" db="EMBL/GenBank/DDBJ databases">
        <authorList>
            <person name="Chiriac C."/>
            <person name="Salcher M."/>
            <person name="Ghai R."/>
            <person name="Kavagutti S V."/>
        </authorList>
    </citation>
    <scope>NUCLEOTIDE SEQUENCE</scope>
</reference>